<evidence type="ECO:0000313" key="4">
    <source>
        <dbReference type="Proteomes" id="UP000460715"/>
    </source>
</evidence>
<dbReference type="OrthoDB" id="142078at2"/>
<evidence type="ECO:0000259" key="2">
    <source>
        <dbReference type="PROSITE" id="PS50146"/>
    </source>
</evidence>
<dbReference type="InterPro" id="IPR001206">
    <property type="entry name" value="Diacylglycerol_kinase_cat_dom"/>
</dbReference>
<organism evidence="3 4">
    <name type="scientific">Teichococcus coralli</name>
    <dbReference type="NCBI Taxonomy" id="2545983"/>
    <lineage>
        <taxon>Bacteria</taxon>
        <taxon>Pseudomonadati</taxon>
        <taxon>Pseudomonadota</taxon>
        <taxon>Alphaproteobacteria</taxon>
        <taxon>Acetobacterales</taxon>
        <taxon>Roseomonadaceae</taxon>
        <taxon>Roseomonas</taxon>
    </lineage>
</organism>
<dbReference type="InterPro" id="IPR045540">
    <property type="entry name" value="YegS/DAGK_C"/>
</dbReference>
<dbReference type="Proteomes" id="UP000460715">
    <property type="component" value="Unassembled WGS sequence"/>
</dbReference>
<dbReference type="InterPro" id="IPR017438">
    <property type="entry name" value="ATP-NAD_kinase_N"/>
</dbReference>
<dbReference type="PROSITE" id="PS50146">
    <property type="entry name" value="DAGK"/>
    <property type="match status" value="1"/>
</dbReference>
<comment type="caution">
    <text evidence="3">The sequence shown here is derived from an EMBL/GenBank/DDBJ whole genome shotgun (WGS) entry which is preliminary data.</text>
</comment>
<dbReference type="Gene3D" id="3.40.50.10330">
    <property type="entry name" value="Probable inorganic polyphosphate/atp-NAD kinase, domain 1"/>
    <property type="match status" value="1"/>
</dbReference>
<feature type="region of interest" description="Disordered" evidence="1">
    <location>
        <begin position="254"/>
        <end position="276"/>
    </location>
</feature>
<dbReference type="Pfam" id="PF19279">
    <property type="entry name" value="YegS_C"/>
    <property type="match status" value="1"/>
</dbReference>
<protein>
    <submittedName>
        <fullName evidence="3">Diacylglycerol kinase</fullName>
    </submittedName>
</protein>
<gene>
    <name evidence="3" type="ORF">E0493_05830</name>
</gene>
<keyword evidence="4" id="KW-1185">Reference proteome</keyword>
<keyword evidence="3" id="KW-0418">Kinase</keyword>
<dbReference type="Pfam" id="PF00781">
    <property type="entry name" value="DAGK_cat"/>
    <property type="match status" value="1"/>
</dbReference>
<accession>A0A845BHD3</accession>
<dbReference type="AlphaFoldDB" id="A0A845BHD3"/>
<dbReference type="Gene3D" id="2.60.200.40">
    <property type="match status" value="1"/>
</dbReference>
<evidence type="ECO:0000313" key="3">
    <source>
        <dbReference type="EMBL" id="MXP62869.1"/>
    </source>
</evidence>
<evidence type="ECO:0000256" key="1">
    <source>
        <dbReference type="SAM" id="MobiDB-lite"/>
    </source>
</evidence>
<reference evidence="3 4" key="1">
    <citation type="submission" date="2019-03" db="EMBL/GenBank/DDBJ databases">
        <title>Roseomonas sp. a novel Roseomonas species isolated from Sea whip Gorgonian.</title>
        <authorList>
            <person name="Li F."/>
            <person name="Pan X."/>
            <person name="Huang S."/>
            <person name="Li Z."/>
            <person name="Meng B."/>
        </authorList>
    </citation>
    <scope>NUCLEOTIDE SEQUENCE [LARGE SCALE GENOMIC DNA]</scope>
    <source>
        <strain evidence="3 4">M0104</strain>
    </source>
</reference>
<dbReference type="RefSeq" id="WP_160935996.1">
    <property type="nucleotide sequence ID" value="NZ_SNVJ01000004.1"/>
</dbReference>
<dbReference type="EMBL" id="SNVJ01000004">
    <property type="protein sequence ID" value="MXP62869.1"/>
    <property type="molecule type" value="Genomic_DNA"/>
</dbReference>
<dbReference type="GO" id="GO:0016301">
    <property type="term" value="F:kinase activity"/>
    <property type="evidence" value="ECO:0007669"/>
    <property type="project" value="UniProtKB-KW"/>
</dbReference>
<name>A0A845BHD3_9PROT</name>
<dbReference type="SUPFAM" id="SSF111331">
    <property type="entry name" value="NAD kinase/diacylglycerol kinase-like"/>
    <property type="match status" value="1"/>
</dbReference>
<keyword evidence="3" id="KW-0808">Transferase</keyword>
<dbReference type="SMART" id="SM00046">
    <property type="entry name" value="DAGKc"/>
    <property type="match status" value="1"/>
</dbReference>
<feature type="domain" description="DAGKc" evidence="2">
    <location>
        <begin position="1"/>
        <end position="122"/>
    </location>
</feature>
<dbReference type="InterPro" id="IPR016064">
    <property type="entry name" value="NAD/diacylglycerol_kinase_sf"/>
</dbReference>
<proteinExistence type="predicted"/>
<sequence>MDATLFHNPAAGDEGHSPEALVKLLRAAGLAARPCNTKGERFREALEAAQGLAIVAGGDGTVGKVATRLRDHRLPIAILPLGTANNLARALGSWGTPEAFAANWRTAQRRPLNRIRATGPWGGRRFIEAAGFGAFARAVERADQKGLKGVEAGRAAFRAVLSAAEPLRACVTIDGKGREVETLFLEVMNIGLFGPNLPLAPEAAPGDGRLDVVSLPPGRREAMLAWLEAPDAGPPPVESWRGRRIAVDWPRGPIRLDDESMPHEQPSTASLEPEAEALQVLVPPSTEIAERSSA</sequence>